<organism evidence="2 3">
    <name type="scientific">Allofrancisella frigidaquae</name>
    <dbReference type="NCBI Taxonomy" id="1085644"/>
    <lineage>
        <taxon>Bacteria</taxon>
        <taxon>Pseudomonadati</taxon>
        <taxon>Pseudomonadota</taxon>
        <taxon>Gammaproteobacteria</taxon>
        <taxon>Thiotrichales</taxon>
        <taxon>Francisellaceae</taxon>
        <taxon>Allofrancisella</taxon>
    </lineage>
</organism>
<proteinExistence type="predicted"/>
<sequence length="247" mass="28138">MSRLDLLKKANTVQKDESAKSTRRSGMLDDKAQQKQLREKNITTNDFLSANDFKNELTPSALEDNNSNSDDIDKESVNVIEIDINDSEGINLESSFIEDIDDNTDKELDSNDKKTSDDIDDETVDIVECNLGVNYSDADIKQELEYVFDHREDIYYLYIKVIKGGGMEINTSKILHLDDIVRISVTLTELKEQVGCEARIISAFPHNIRTAEKNDSNKYHYIVQFIGPNAPETDRVISKYLLGYKIK</sequence>
<feature type="region of interest" description="Disordered" evidence="1">
    <location>
        <begin position="1"/>
        <end position="43"/>
    </location>
</feature>
<evidence type="ECO:0000256" key="1">
    <source>
        <dbReference type="SAM" id="MobiDB-lite"/>
    </source>
</evidence>
<protein>
    <submittedName>
        <fullName evidence="2">PilZ domain-containing protein</fullName>
    </submittedName>
</protein>
<dbReference type="RefSeq" id="WP_172106895.1">
    <property type="nucleotide sequence ID" value="NZ_CP038017.1"/>
</dbReference>
<name>A0A6M3HUA9_9GAMM</name>
<dbReference type="Proteomes" id="UP000503320">
    <property type="component" value="Chromosome"/>
</dbReference>
<feature type="compositionally biased region" description="Basic and acidic residues" evidence="1">
    <location>
        <begin position="1"/>
        <end position="41"/>
    </location>
</feature>
<keyword evidence="3" id="KW-1185">Reference proteome</keyword>
<dbReference type="AlphaFoldDB" id="A0A6M3HUA9"/>
<evidence type="ECO:0000313" key="3">
    <source>
        <dbReference type="Proteomes" id="UP000503320"/>
    </source>
</evidence>
<dbReference type="Gene3D" id="2.40.10.220">
    <property type="entry name" value="predicted glycosyltransferase like domains"/>
    <property type="match status" value="1"/>
</dbReference>
<reference evidence="2 3" key="1">
    <citation type="submission" date="2019-03" db="EMBL/GenBank/DDBJ databases">
        <title>Complete Genome Sequence of Allofrancisella frigidaquae Strain SYSU 10HL1970 Isolated from Water-Cooling Systems in China.</title>
        <authorList>
            <person name="Ohrman C."/>
            <person name="Uneklint I."/>
            <person name="Sjodin A."/>
        </authorList>
    </citation>
    <scope>NUCLEOTIDE SEQUENCE [LARGE SCALE GENOMIC DNA]</scope>
    <source>
        <strain evidence="2 3">SYSU 10HL1970</strain>
    </source>
</reference>
<accession>A0A6M3HUA9</accession>
<dbReference type="KEGG" id="afri:E3E15_05435"/>
<dbReference type="EMBL" id="CP038017">
    <property type="protein sequence ID" value="QIV94825.1"/>
    <property type="molecule type" value="Genomic_DNA"/>
</dbReference>
<evidence type="ECO:0000313" key="2">
    <source>
        <dbReference type="EMBL" id="QIV94825.1"/>
    </source>
</evidence>
<gene>
    <name evidence="2" type="ORF">E3E15_05435</name>
</gene>